<reference evidence="6" key="1">
    <citation type="submission" date="2025-08" db="UniProtKB">
        <authorList>
            <consortium name="RefSeq"/>
        </authorList>
    </citation>
    <scope>IDENTIFICATION</scope>
    <source>
        <tissue evidence="6">Whole organism</tissue>
    </source>
</reference>
<keyword evidence="3" id="KW-0732">Signal</keyword>
<feature type="compositionally biased region" description="Basic and acidic residues" evidence="2">
    <location>
        <begin position="317"/>
        <end position="336"/>
    </location>
</feature>
<keyword evidence="1" id="KW-0325">Glycoprotein</keyword>
<dbReference type="Proteomes" id="UP000504606">
    <property type="component" value="Unplaced"/>
</dbReference>
<feature type="chain" id="PRO_5039348833" evidence="3">
    <location>
        <begin position="26"/>
        <end position="596"/>
    </location>
</feature>
<feature type="signal peptide" evidence="3">
    <location>
        <begin position="1"/>
        <end position="25"/>
    </location>
</feature>
<dbReference type="InterPro" id="IPR019819">
    <property type="entry name" value="Carboxylesterase_B_CS"/>
</dbReference>
<sequence length="596" mass="62947">MTVPLGRRVAAAALSVVIALASASAEALAASASASGSPSSPSATTAGGEVRGLRVPAERGAPAFDAFLGIPYAKPPLGPLRYKFPKPAQPWDGVRDATADPPACAQINDRSATKEVVGQEDCLYLNVYRPEGAEALPVVVVVPDGGLLLASGRMDHFGPHFLVAQRVVVVSVNYRTGPFGFLSLDSDEIPGNAGLKDIVAALRWVKTNIAAFGVDPSKTTVLSWSSGASLVHILSLLRKPRELFSRAVLLSGHGISPRAYTERHLERAAVVAEALGAPSNGSHQEVRRALMEASAEALLRACDDPRVRLLGLPLPSPERRNTKGAEPKLLRQDPESLLRQPEAPPLPVLMGLAGREGSFPYKIWGLGERTPGALDELLPRLLPADVLPGADTAGQLGLTGTLGPGPLPKDASLRLAQLVRDEYAAGGAIGNNTDTFIEFLGDAFLYASAWRAVGFMANASTEAAPLYLCRMAVDDAYNYGKKKYGVVTEGASHGDDIGYLGRSDRDPELNQNLSGGGVASKTLILMTKIVGNFAKGLAPIEGWPAVPSVGEVQSWPVLQVGPGSRRHVEHADGKRQPFWASVYRDLRSASSTISRS</sequence>
<name>A0A9C6X0H2_FRAOC</name>
<evidence type="ECO:0000259" key="4">
    <source>
        <dbReference type="Pfam" id="PF00135"/>
    </source>
</evidence>
<dbReference type="PANTHER" id="PTHR11559">
    <property type="entry name" value="CARBOXYLESTERASE"/>
    <property type="match status" value="1"/>
</dbReference>
<dbReference type="SMR" id="A0A9C6X0H2"/>
<proteinExistence type="predicted"/>
<organism evidence="5 6">
    <name type="scientific">Frankliniella occidentalis</name>
    <name type="common">Western flower thrips</name>
    <name type="synonym">Euthrips occidentalis</name>
    <dbReference type="NCBI Taxonomy" id="133901"/>
    <lineage>
        <taxon>Eukaryota</taxon>
        <taxon>Metazoa</taxon>
        <taxon>Ecdysozoa</taxon>
        <taxon>Arthropoda</taxon>
        <taxon>Hexapoda</taxon>
        <taxon>Insecta</taxon>
        <taxon>Pterygota</taxon>
        <taxon>Neoptera</taxon>
        <taxon>Paraneoptera</taxon>
        <taxon>Thysanoptera</taxon>
        <taxon>Terebrantia</taxon>
        <taxon>Thripoidea</taxon>
        <taxon>Thripidae</taxon>
        <taxon>Frankliniella</taxon>
    </lineage>
</organism>
<evidence type="ECO:0000256" key="1">
    <source>
        <dbReference type="ARBA" id="ARBA00023180"/>
    </source>
</evidence>
<dbReference type="GeneID" id="113202308"/>
<dbReference type="InterPro" id="IPR002018">
    <property type="entry name" value="CarbesteraseB"/>
</dbReference>
<dbReference type="RefSeq" id="XP_052125088.1">
    <property type="nucleotide sequence ID" value="XM_052269128.1"/>
</dbReference>
<feature type="region of interest" description="Disordered" evidence="2">
    <location>
        <begin position="313"/>
        <end position="343"/>
    </location>
</feature>
<accession>A0A9C6X0H2</accession>
<protein>
    <submittedName>
        <fullName evidence="6">Juvenile hormone esterase-like</fullName>
    </submittedName>
</protein>
<dbReference type="Gene3D" id="3.40.50.1820">
    <property type="entry name" value="alpha/beta hydrolase"/>
    <property type="match status" value="1"/>
</dbReference>
<evidence type="ECO:0000256" key="2">
    <source>
        <dbReference type="SAM" id="MobiDB-lite"/>
    </source>
</evidence>
<feature type="domain" description="Carboxylesterase type B" evidence="4">
    <location>
        <begin position="40"/>
        <end position="541"/>
    </location>
</feature>
<evidence type="ECO:0000313" key="6">
    <source>
        <dbReference type="RefSeq" id="XP_052125088.1"/>
    </source>
</evidence>
<keyword evidence="5" id="KW-1185">Reference proteome</keyword>
<dbReference type="KEGG" id="foc:113202308"/>
<dbReference type="OrthoDB" id="408631at2759"/>
<evidence type="ECO:0000256" key="3">
    <source>
        <dbReference type="SAM" id="SignalP"/>
    </source>
</evidence>
<dbReference type="PROSITE" id="PS00941">
    <property type="entry name" value="CARBOXYLESTERASE_B_2"/>
    <property type="match status" value="1"/>
</dbReference>
<dbReference type="Pfam" id="PF00135">
    <property type="entry name" value="COesterase"/>
    <property type="match status" value="1"/>
</dbReference>
<dbReference type="AlphaFoldDB" id="A0A9C6X0H2"/>
<dbReference type="InterPro" id="IPR050309">
    <property type="entry name" value="Type-B_Carboxylest/Lipase"/>
</dbReference>
<dbReference type="InterPro" id="IPR029058">
    <property type="entry name" value="AB_hydrolase_fold"/>
</dbReference>
<dbReference type="SUPFAM" id="SSF53474">
    <property type="entry name" value="alpha/beta-Hydrolases"/>
    <property type="match status" value="1"/>
</dbReference>
<gene>
    <name evidence="6" type="primary">LOC113202308</name>
</gene>
<evidence type="ECO:0000313" key="5">
    <source>
        <dbReference type="Proteomes" id="UP000504606"/>
    </source>
</evidence>